<dbReference type="SUPFAM" id="SSF52540">
    <property type="entry name" value="P-loop containing nucleoside triphosphate hydrolases"/>
    <property type="match status" value="1"/>
</dbReference>
<accession>A0A240BZS2</accession>
<dbReference type="InterPro" id="IPR005337">
    <property type="entry name" value="RapZ-like"/>
</dbReference>
<dbReference type="AlphaFoldDB" id="A0A240BZS2"/>
<dbReference type="KEGG" id="smus:C7J88_09270"/>
<evidence type="ECO:0000259" key="5">
    <source>
        <dbReference type="Pfam" id="PF03668"/>
    </source>
</evidence>
<feature type="binding site" evidence="4">
    <location>
        <begin position="19"/>
        <end position="26"/>
    </location>
    <ligand>
        <name>ATP</name>
        <dbReference type="ChEBI" id="CHEBI:30616"/>
    </ligand>
</feature>
<feature type="binding site" evidence="4">
    <location>
        <begin position="70"/>
        <end position="73"/>
    </location>
    <ligand>
        <name>GTP</name>
        <dbReference type="ChEBI" id="CHEBI:37565"/>
    </ligand>
</feature>
<gene>
    <name evidence="7" type="ORF">GCM10007183_05280</name>
    <name evidence="8" type="ORF">SAMEA4412661_00430</name>
</gene>
<reference evidence="8 9" key="2">
    <citation type="submission" date="2017-06" db="EMBL/GenBank/DDBJ databases">
        <authorList>
            <consortium name="Pathogen Informatics"/>
        </authorList>
    </citation>
    <scope>NUCLEOTIDE SEQUENCE [LARGE SCALE GENOMIC DNA]</scope>
    <source>
        <strain evidence="8 9">NCTC13833</strain>
    </source>
</reference>
<dbReference type="InterPro" id="IPR053931">
    <property type="entry name" value="RapZ_C"/>
</dbReference>
<evidence type="ECO:0000313" key="8">
    <source>
        <dbReference type="EMBL" id="SNW00348.1"/>
    </source>
</evidence>
<evidence type="ECO:0000256" key="4">
    <source>
        <dbReference type="HAMAP-Rule" id="MF_00636"/>
    </source>
</evidence>
<reference evidence="7" key="4">
    <citation type="submission" date="2024-05" db="EMBL/GenBank/DDBJ databases">
        <authorList>
            <person name="Sun Q."/>
            <person name="Sedlacek I."/>
        </authorList>
    </citation>
    <scope>NUCLEOTIDE SEQUENCE</scope>
    <source>
        <strain evidence="7">CCM 4175</strain>
    </source>
</reference>
<evidence type="ECO:0000259" key="6">
    <source>
        <dbReference type="Pfam" id="PF22740"/>
    </source>
</evidence>
<dbReference type="HAMAP" id="MF_00636">
    <property type="entry name" value="RapZ_like"/>
    <property type="match status" value="1"/>
</dbReference>
<evidence type="ECO:0000256" key="1">
    <source>
        <dbReference type="ARBA" id="ARBA00022741"/>
    </source>
</evidence>
<dbReference type="EMBL" id="LT906464">
    <property type="protein sequence ID" value="SNW00348.1"/>
    <property type="molecule type" value="Genomic_DNA"/>
</dbReference>
<dbReference type="EMBL" id="BMCB01000003">
    <property type="protein sequence ID" value="GGA84030.1"/>
    <property type="molecule type" value="Genomic_DNA"/>
</dbReference>
<dbReference type="Pfam" id="PF22740">
    <property type="entry name" value="PapZ_C"/>
    <property type="match status" value="1"/>
</dbReference>
<dbReference type="NCBIfam" id="NF003828">
    <property type="entry name" value="PRK05416.1"/>
    <property type="match status" value="1"/>
</dbReference>
<dbReference type="Proteomes" id="UP000652995">
    <property type="component" value="Unassembled WGS sequence"/>
</dbReference>
<feature type="domain" description="RapZ-like N-terminal" evidence="5">
    <location>
        <begin position="13"/>
        <end position="171"/>
    </location>
</feature>
<dbReference type="Gene3D" id="3.40.50.300">
    <property type="entry name" value="P-loop containing nucleotide triphosphate hydrolases"/>
    <property type="match status" value="1"/>
</dbReference>
<dbReference type="GO" id="GO:0005525">
    <property type="term" value="F:GTP binding"/>
    <property type="evidence" value="ECO:0007669"/>
    <property type="project" value="UniProtKB-UniRule"/>
</dbReference>
<evidence type="ECO:0000313" key="10">
    <source>
        <dbReference type="Proteomes" id="UP000652995"/>
    </source>
</evidence>
<proteinExistence type="inferred from homology"/>
<dbReference type="Proteomes" id="UP000243706">
    <property type="component" value="Chromosome 1"/>
</dbReference>
<keyword evidence="3 4" id="KW-0342">GTP-binding</keyword>
<dbReference type="Pfam" id="PF03668">
    <property type="entry name" value="RapZ-like_N"/>
    <property type="match status" value="1"/>
</dbReference>
<keyword evidence="2 4" id="KW-0067">ATP-binding</keyword>
<keyword evidence="10" id="KW-1185">Reference proteome</keyword>
<dbReference type="GO" id="GO:0005524">
    <property type="term" value="F:ATP binding"/>
    <property type="evidence" value="ECO:0007669"/>
    <property type="project" value="UniProtKB-UniRule"/>
</dbReference>
<name>A0A240BZS2_9STAP</name>
<dbReference type="InterPro" id="IPR053930">
    <property type="entry name" value="RapZ-like_N"/>
</dbReference>
<dbReference type="PIRSF" id="PIRSF005052">
    <property type="entry name" value="P-loopkin"/>
    <property type="match status" value="1"/>
</dbReference>
<dbReference type="PANTHER" id="PTHR30448">
    <property type="entry name" value="RNASE ADAPTER PROTEIN RAPZ"/>
    <property type="match status" value="1"/>
</dbReference>
<feature type="domain" description="RapZ C-terminal" evidence="6">
    <location>
        <begin position="177"/>
        <end position="296"/>
    </location>
</feature>
<dbReference type="InterPro" id="IPR027417">
    <property type="entry name" value="P-loop_NTPase"/>
</dbReference>
<reference evidence="7" key="1">
    <citation type="journal article" date="2014" name="Int. J. Syst. Evol. Microbiol.">
        <title>Complete genome of a new Firmicutes species belonging to the dominant human colonic microbiota ('Ruminococcus bicirculans') reveals two chromosomes and a selective capacity to utilize plant glucans.</title>
        <authorList>
            <consortium name="NISC Comparative Sequencing Program"/>
            <person name="Wegmann U."/>
            <person name="Louis P."/>
            <person name="Goesmann A."/>
            <person name="Henrissat B."/>
            <person name="Duncan S.H."/>
            <person name="Flint H.J."/>
        </authorList>
    </citation>
    <scope>NUCLEOTIDE SEQUENCE</scope>
    <source>
        <strain evidence="7">CCM 4175</strain>
    </source>
</reference>
<dbReference type="PANTHER" id="PTHR30448:SF0">
    <property type="entry name" value="RNASE ADAPTER PROTEIN RAPZ"/>
    <property type="match status" value="1"/>
</dbReference>
<evidence type="ECO:0000256" key="2">
    <source>
        <dbReference type="ARBA" id="ARBA00022840"/>
    </source>
</evidence>
<dbReference type="OrthoDB" id="9784461at2"/>
<evidence type="ECO:0000256" key="3">
    <source>
        <dbReference type="ARBA" id="ARBA00023134"/>
    </source>
</evidence>
<evidence type="ECO:0000313" key="7">
    <source>
        <dbReference type="EMBL" id="GGA84030.1"/>
    </source>
</evidence>
<evidence type="ECO:0000313" key="9">
    <source>
        <dbReference type="Proteomes" id="UP000243706"/>
    </source>
</evidence>
<dbReference type="RefSeq" id="WP_095115626.1">
    <property type="nucleotide sequence ID" value="NZ_BMCB01000003.1"/>
</dbReference>
<keyword evidence="1 4" id="KW-0547">Nucleotide-binding</keyword>
<reference evidence="10" key="3">
    <citation type="journal article" date="2019" name="Int. J. Syst. Evol. Microbiol.">
        <title>The Global Catalogue of Microorganisms (GCM) 10K type strain sequencing project: providing services to taxonomists for standard genome sequencing and annotation.</title>
        <authorList>
            <consortium name="The Broad Institute Genomics Platform"/>
            <consortium name="The Broad Institute Genome Sequencing Center for Infectious Disease"/>
            <person name="Wu L."/>
            <person name="Ma J."/>
        </authorList>
    </citation>
    <scope>NUCLEOTIDE SEQUENCE [LARGE SCALE GENOMIC DNA]</scope>
    <source>
        <strain evidence="10">CCM 4175</strain>
    </source>
</reference>
<sequence>MHEIENKELLKRELIIVTGLSGAGKSVAIQSLEDLGYFCVDNLPPILLPKFIELMAERTPSLHKVAIGIDLRGREFFQNFIEEIDKIKQDGQVELNILYVDAETKKLISRYKESRRQHPLQKKTGLTLMEAITEERQLLTGVRSVANFIVDTTKLTPKQLKKRIAEYFNQNEGPSFTINVTSFGFKHGIQIDADIVFDVRFLPNPYYDEALRPLTGMDAPVYDYVMKWEETEIFYNKLLDLLRFTIPGYQKEGKSQLVIAIGCTGGQHRSVALAQRLADELQRIFDYNIYVYHRDAHIESGDK</sequence>
<protein>
    <submittedName>
        <fullName evidence="7">Nucleotide-binding protein</fullName>
    </submittedName>
    <submittedName>
        <fullName evidence="8">P-loop ATPase family protein</fullName>
    </submittedName>
</protein>
<organism evidence="8 9">
    <name type="scientific">Staphylococcus muscae</name>
    <dbReference type="NCBI Taxonomy" id="1294"/>
    <lineage>
        <taxon>Bacteria</taxon>
        <taxon>Bacillati</taxon>
        <taxon>Bacillota</taxon>
        <taxon>Bacilli</taxon>
        <taxon>Bacillales</taxon>
        <taxon>Staphylococcaceae</taxon>
        <taxon>Staphylococcus</taxon>
    </lineage>
</organism>